<dbReference type="Proteomes" id="UP000575241">
    <property type="component" value="Unassembled WGS sequence"/>
</dbReference>
<organism evidence="2 3">
    <name type="scientific">Sphingomonas kyeonggiensis</name>
    <dbReference type="NCBI Taxonomy" id="1268553"/>
    <lineage>
        <taxon>Bacteria</taxon>
        <taxon>Pseudomonadati</taxon>
        <taxon>Pseudomonadota</taxon>
        <taxon>Alphaproteobacteria</taxon>
        <taxon>Sphingomonadales</taxon>
        <taxon>Sphingomonadaceae</taxon>
        <taxon>Sphingomonas</taxon>
    </lineage>
</organism>
<protein>
    <submittedName>
        <fullName evidence="2">Uncharacterized protein YbjT (DUF2867 family)</fullName>
    </submittedName>
</protein>
<dbReference type="InterPro" id="IPR051604">
    <property type="entry name" value="Ergot_Alk_Oxidoreductase"/>
</dbReference>
<dbReference type="EMBL" id="JACHLN010000005">
    <property type="protein sequence ID" value="MBB4841285.1"/>
    <property type="molecule type" value="Genomic_DNA"/>
</dbReference>
<evidence type="ECO:0000313" key="3">
    <source>
        <dbReference type="Proteomes" id="UP000575241"/>
    </source>
</evidence>
<dbReference type="PANTHER" id="PTHR43162:SF1">
    <property type="entry name" value="PRESTALK A DIFFERENTIATION PROTEIN A"/>
    <property type="match status" value="1"/>
</dbReference>
<dbReference type="SUPFAM" id="SSF51735">
    <property type="entry name" value="NAD(P)-binding Rossmann-fold domains"/>
    <property type="match status" value="1"/>
</dbReference>
<name>A0A7W7K6H6_9SPHN</name>
<dbReference type="AlphaFoldDB" id="A0A7W7K6H6"/>
<evidence type="ECO:0000259" key="1">
    <source>
        <dbReference type="Pfam" id="PF05368"/>
    </source>
</evidence>
<accession>A0A7W7K6H6</accession>
<keyword evidence="3" id="KW-1185">Reference proteome</keyword>
<proteinExistence type="predicted"/>
<comment type="caution">
    <text evidence="2">The sequence shown here is derived from an EMBL/GenBank/DDBJ whole genome shotgun (WGS) entry which is preliminary data.</text>
</comment>
<dbReference type="Gene3D" id="3.40.50.720">
    <property type="entry name" value="NAD(P)-binding Rossmann-like Domain"/>
    <property type="match status" value="1"/>
</dbReference>
<dbReference type="InterPro" id="IPR008030">
    <property type="entry name" value="NmrA-like"/>
</dbReference>
<reference evidence="2 3" key="1">
    <citation type="submission" date="2020-08" db="EMBL/GenBank/DDBJ databases">
        <title>Functional genomics of gut bacteria from endangered species of beetles.</title>
        <authorList>
            <person name="Carlos-Shanley C."/>
        </authorList>
    </citation>
    <scope>NUCLEOTIDE SEQUENCE [LARGE SCALE GENOMIC DNA]</scope>
    <source>
        <strain evidence="2 3">S00224</strain>
    </source>
</reference>
<dbReference type="Gene3D" id="3.90.25.10">
    <property type="entry name" value="UDP-galactose 4-epimerase, domain 1"/>
    <property type="match status" value="1"/>
</dbReference>
<evidence type="ECO:0000313" key="2">
    <source>
        <dbReference type="EMBL" id="MBB4841285.1"/>
    </source>
</evidence>
<dbReference type="Pfam" id="PF05368">
    <property type="entry name" value="NmrA"/>
    <property type="match status" value="1"/>
</dbReference>
<dbReference type="PANTHER" id="PTHR43162">
    <property type="match status" value="1"/>
</dbReference>
<gene>
    <name evidence="2" type="ORF">HNP52_004387</name>
</gene>
<feature type="domain" description="NmrA-like" evidence="1">
    <location>
        <begin position="3"/>
        <end position="236"/>
    </location>
</feature>
<sequence length="299" mass="32315">MYAITGITGKVGGALAAALLDAGLPVRAVTRDVAKAADWAARGCETTVAAMEDADALANAFTGAEAVFVLPPPDFDPELGYPEARRVIAAVHKAIERSRPSRVVCLSTIGADADEDNLLTQRTLMEQALATLPMPVTFLRPGWFLDNAAWDVSSAMDDGVVRSFLAPLDRPIAMVAAQDVGRTAAVLIRESWEGVRVVRLEGPSRVSPNDIAAAFSAAIGHPVRAEIVAREQWEAIFRSEGMRHPLPRIRMLDGFNEGWIDFPPNDPSVLKGHTDVRKVMACLVRAARAKDEHRYNGSR</sequence>
<dbReference type="InterPro" id="IPR036291">
    <property type="entry name" value="NAD(P)-bd_dom_sf"/>
</dbReference>
<dbReference type="RefSeq" id="WP_184170800.1">
    <property type="nucleotide sequence ID" value="NZ_JACHLN010000005.1"/>
</dbReference>